<evidence type="ECO:0000313" key="2">
    <source>
        <dbReference type="EMBL" id="KAJ1082913.1"/>
    </source>
</evidence>
<dbReference type="AlphaFoldDB" id="A0AAV7KVI3"/>
<dbReference type="EMBL" id="JANPWB010000016">
    <property type="protein sequence ID" value="KAJ1082913.1"/>
    <property type="molecule type" value="Genomic_DNA"/>
</dbReference>
<sequence length="113" mass="11983">MQSLESMQCRGKDCRSLVCQLQGLPGSGARELCKALIQAQFHGQGPDGGEPLSRPRGFRGTAVSAMNRDVREGARLLGVCCGGPKTTGHDCSWGARGTTVDQLEPEGRDSHTV</sequence>
<evidence type="ECO:0000313" key="3">
    <source>
        <dbReference type="Proteomes" id="UP001066276"/>
    </source>
</evidence>
<evidence type="ECO:0000256" key="1">
    <source>
        <dbReference type="SAM" id="MobiDB-lite"/>
    </source>
</evidence>
<name>A0AAV7KVI3_PLEWA</name>
<proteinExistence type="predicted"/>
<comment type="caution">
    <text evidence="2">The sequence shown here is derived from an EMBL/GenBank/DDBJ whole genome shotgun (WGS) entry which is preliminary data.</text>
</comment>
<feature type="region of interest" description="Disordered" evidence="1">
    <location>
        <begin position="85"/>
        <end position="113"/>
    </location>
</feature>
<gene>
    <name evidence="2" type="ORF">NDU88_003074</name>
</gene>
<reference evidence="2" key="1">
    <citation type="journal article" date="2022" name="bioRxiv">
        <title>Sequencing and chromosome-scale assembly of the giantPleurodeles waltlgenome.</title>
        <authorList>
            <person name="Brown T."/>
            <person name="Elewa A."/>
            <person name="Iarovenko S."/>
            <person name="Subramanian E."/>
            <person name="Araus A.J."/>
            <person name="Petzold A."/>
            <person name="Susuki M."/>
            <person name="Suzuki K.-i.T."/>
            <person name="Hayashi T."/>
            <person name="Toyoda A."/>
            <person name="Oliveira C."/>
            <person name="Osipova E."/>
            <person name="Leigh N.D."/>
            <person name="Simon A."/>
            <person name="Yun M.H."/>
        </authorList>
    </citation>
    <scope>NUCLEOTIDE SEQUENCE</scope>
    <source>
        <strain evidence="2">20211129_DDA</strain>
        <tissue evidence="2">Liver</tissue>
    </source>
</reference>
<protein>
    <submittedName>
        <fullName evidence="2">Uncharacterized protein</fullName>
    </submittedName>
</protein>
<keyword evidence="3" id="KW-1185">Reference proteome</keyword>
<accession>A0AAV7KVI3</accession>
<organism evidence="2 3">
    <name type="scientific">Pleurodeles waltl</name>
    <name type="common">Iberian ribbed newt</name>
    <dbReference type="NCBI Taxonomy" id="8319"/>
    <lineage>
        <taxon>Eukaryota</taxon>
        <taxon>Metazoa</taxon>
        <taxon>Chordata</taxon>
        <taxon>Craniata</taxon>
        <taxon>Vertebrata</taxon>
        <taxon>Euteleostomi</taxon>
        <taxon>Amphibia</taxon>
        <taxon>Batrachia</taxon>
        <taxon>Caudata</taxon>
        <taxon>Salamandroidea</taxon>
        <taxon>Salamandridae</taxon>
        <taxon>Pleurodelinae</taxon>
        <taxon>Pleurodeles</taxon>
    </lineage>
</organism>
<dbReference type="Proteomes" id="UP001066276">
    <property type="component" value="Chromosome 12"/>
</dbReference>